<dbReference type="Gene3D" id="3.40.50.1110">
    <property type="entry name" value="SGNH hydrolase"/>
    <property type="match status" value="1"/>
</dbReference>
<evidence type="ECO:0000259" key="2">
    <source>
        <dbReference type="Pfam" id="PF13472"/>
    </source>
</evidence>
<feature type="signal peptide" evidence="1">
    <location>
        <begin position="1"/>
        <end position="26"/>
    </location>
</feature>
<keyword evidence="4" id="KW-1185">Reference proteome</keyword>
<protein>
    <submittedName>
        <fullName evidence="3">SGNH/GDSL hydrolase family protein</fullName>
    </submittedName>
</protein>
<evidence type="ECO:0000313" key="3">
    <source>
        <dbReference type="EMBL" id="WTY33759.1"/>
    </source>
</evidence>
<dbReference type="InterPro" id="IPR037460">
    <property type="entry name" value="SEST-like"/>
</dbReference>
<dbReference type="Pfam" id="PF13472">
    <property type="entry name" value="Lipase_GDSL_2"/>
    <property type="match status" value="1"/>
</dbReference>
<dbReference type="PANTHER" id="PTHR37981:SF1">
    <property type="entry name" value="SGNH HYDROLASE-TYPE ESTERASE DOMAIN-CONTAINING PROTEIN"/>
    <property type="match status" value="1"/>
</dbReference>
<dbReference type="CDD" id="cd01823">
    <property type="entry name" value="SEST_like"/>
    <property type="match status" value="1"/>
</dbReference>
<dbReference type="EMBL" id="CP109527">
    <property type="protein sequence ID" value="WTY33759.1"/>
    <property type="molecule type" value="Genomic_DNA"/>
</dbReference>
<evidence type="ECO:0000313" key="4">
    <source>
        <dbReference type="Proteomes" id="UP001621418"/>
    </source>
</evidence>
<dbReference type="Proteomes" id="UP001621418">
    <property type="component" value="Chromosome"/>
</dbReference>
<dbReference type="RefSeq" id="WP_405146009.1">
    <property type="nucleotide sequence ID" value="NZ_CP109527.1"/>
</dbReference>
<proteinExistence type="predicted"/>
<sequence>MRNVAHRVLLLATAGLLLSPAALSSAAPGDPSHRAGAEFVAIGDSYIDSGSFAGSLIEPCIQATDSVARLISAKMPQTSFGDWGCGGAVTADITQVSPMGPQVDGLSAATDFVAVSIGGNDENLFVSVISNCFVAATCTQALRDQAADALTRLPARLDAAYAAIRHHAPNAEIAVLGYLNILPEDPTGCFIDAIAGPTAIAFNIRAQKALNDTVAAAADRAGFTFVDPDSEGDHSICAPVAQRYVSFVGLEPGEGGTFFHPTRLGREYMAAKAYEALTVN</sequence>
<evidence type="ECO:0000256" key="1">
    <source>
        <dbReference type="SAM" id="SignalP"/>
    </source>
</evidence>
<organism evidence="3 4">
    <name type="scientific">Nocardia salmonicida</name>
    <dbReference type="NCBI Taxonomy" id="53431"/>
    <lineage>
        <taxon>Bacteria</taxon>
        <taxon>Bacillati</taxon>
        <taxon>Actinomycetota</taxon>
        <taxon>Actinomycetes</taxon>
        <taxon>Mycobacteriales</taxon>
        <taxon>Nocardiaceae</taxon>
        <taxon>Nocardia</taxon>
    </lineage>
</organism>
<dbReference type="SUPFAM" id="SSF52266">
    <property type="entry name" value="SGNH hydrolase"/>
    <property type="match status" value="1"/>
</dbReference>
<dbReference type="InterPro" id="IPR036514">
    <property type="entry name" value="SGNH_hydro_sf"/>
</dbReference>
<dbReference type="PANTHER" id="PTHR37981">
    <property type="entry name" value="LIPASE 2"/>
    <property type="match status" value="1"/>
</dbReference>
<accession>A0ABZ1N1D9</accession>
<reference evidence="3 4" key="1">
    <citation type="submission" date="2022-10" db="EMBL/GenBank/DDBJ databases">
        <title>The complete genomes of actinobacterial strains from the NBC collection.</title>
        <authorList>
            <person name="Joergensen T.S."/>
            <person name="Alvarez Arevalo M."/>
            <person name="Sterndorff E.B."/>
            <person name="Faurdal D."/>
            <person name="Vuksanovic O."/>
            <person name="Mourched A.-S."/>
            <person name="Charusanti P."/>
            <person name="Shaw S."/>
            <person name="Blin K."/>
            <person name="Weber T."/>
        </authorList>
    </citation>
    <scope>NUCLEOTIDE SEQUENCE [LARGE SCALE GENOMIC DNA]</scope>
    <source>
        <strain evidence="3 4">NBC_01413</strain>
    </source>
</reference>
<feature type="domain" description="SGNH hydrolase-type esterase" evidence="2">
    <location>
        <begin position="41"/>
        <end position="265"/>
    </location>
</feature>
<name>A0ABZ1N1D9_9NOCA</name>
<keyword evidence="1" id="KW-0732">Signal</keyword>
<dbReference type="InterPro" id="IPR013830">
    <property type="entry name" value="SGNH_hydro"/>
</dbReference>
<gene>
    <name evidence="3" type="ORF">OG308_20735</name>
</gene>
<feature type="chain" id="PRO_5045781260" evidence="1">
    <location>
        <begin position="27"/>
        <end position="280"/>
    </location>
</feature>
<dbReference type="GO" id="GO:0016787">
    <property type="term" value="F:hydrolase activity"/>
    <property type="evidence" value="ECO:0007669"/>
    <property type="project" value="UniProtKB-KW"/>
</dbReference>
<keyword evidence="3" id="KW-0378">Hydrolase</keyword>